<keyword evidence="8" id="KW-1185">Reference proteome</keyword>
<proteinExistence type="predicted"/>
<dbReference type="InterPro" id="IPR050534">
    <property type="entry name" value="Coronavir_polyprotein_1ab"/>
</dbReference>
<dbReference type="SUPFAM" id="SSF53098">
    <property type="entry name" value="Ribonuclease H-like"/>
    <property type="match status" value="1"/>
</dbReference>
<dbReference type="InterPro" id="IPR027417">
    <property type="entry name" value="P-loop_NTPase"/>
</dbReference>
<dbReference type="InterPro" id="IPR038720">
    <property type="entry name" value="YprB_RNase_H-like_dom"/>
</dbReference>
<evidence type="ECO:0000313" key="7">
    <source>
        <dbReference type="EMBL" id="MFC7409474.1"/>
    </source>
</evidence>
<evidence type="ECO:0000256" key="1">
    <source>
        <dbReference type="ARBA" id="ARBA00022741"/>
    </source>
</evidence>
<dbReference type="InterPro" id="IPR041679">
    <property type="entry name" value="DNA2/NAM7-like_C"/>
</dbReference>
<dbReference type="RefSeq" id="WP_382223218.1">
    <property type="nucleotide sequence ID" value="NZ_JBHTCA010000006.1"/>
</dbReference>
<evidence type="ECO:0000256" key="3">
    <source>
        <dbReference type="ARBA" id="ARBA00022806"/>
    </source>
</evidence>
<keyword evidence="3" id="KW-0347">Helicase</keyword>
<dbReference type="Pfam" id="PF13604">
    <property type="entry name" value="AAA_30"/>
    <property type="match status" value="1"/>
</dbReference>
<evidence type="ECO:0000259" key="5">
    <source>
        <dbReference type="Pfam" id="PF13087"/>
    </source>
</evidence>
<feature type="domain" description="DNA2/NAM7 helicase-like C-terminal" evidence="5">
    <location>
        <begin position="921"/>
        <end position="1101"/>
    </location>
</feature>
<dbReference type="CDD" id="cd18808">
    <property type="entry name" value="SF1_C_Upf1"/>
    <property type="match status" value="1"/>
</dbReference>
<dbReference type="Proteomes" id="UP001596501">
    <property type="component" value="Unassembled WGS sequence"/>
</dbReference>
<protein>
    <submittedName>
        <fullName evidence="7">TM0106 family RecB-like putative nuclease</fullName>
    </submittedName>
</protein>
<dbReference type="PANTHER" id="PTHR43788">
    <property type="entry name" value="DNA2/NAM7 HELICASE FAMILY MEMBER"/>
    <property type="match status" value="1"/>
</dbReference>
<evidence type="ECO:0000259" key="6">
    <source>
        <dbReference type="Pfam" id="PF13482"/>
    </source>
</evidence>
<dbReference type="Gene3D" id="3.40.50.300">
    <property type="entry name" value="P-loop containing nucleotide triphosphate hydrolases"/>
    <property type="match status" value="2"/>
</dbReference>
<dbReference type="PANTHER" id="PTHR43788:SF8">
    <property type="entry name" value="DNA-BINDING PROTEIN SMUBP-2"/>
    <property type="match status" value="1"/>
</dbReference>
<evidence type="ECO:0000313" key="8">
    <source>
        <dbReference type="Proteomes" id="UP001596501"/>
    </source>
</evidence>
<accession>A0ABW2QJ70</accession>
<sequence length="1135" mass="126681">MQKNGAALRYSASDLVNFAACRHLTRLDLVNLETPLPKAEDSEEMALIQDKGFAHEAKYWEHLKAENPRVADLSQVGTNDGERFAATKSALVDGAAVVFQATLLNDPWVGHADFLVRVDSPSALGSYSYEVSDTKLARSSRAKFLLQLCLYSEMLGEVQGVMPVHMHVVLGDGRKETFLVADYLRYFRRLKARFLDWVALGNPASYPEKVERCGQCRWRDICAERWEQDDHLNRVANISKTQIVRLRAAGVHTLNQLAGVSTGLGMPRMQTDTLQRLAHQARLQQQSVRTGQPVFELLPLRDSKGFARLPAPETGDLFFDMEGDPMTEGGLEYLFGLYFFEDGKPIFKTFWAHDRRQEQQSFEAFIDFVTAHLRSYPAAHIYHYAPYETTALKRLMSLHGTREAEVDELLRRAKLVDLYAVVREAIRVGEPSYSIKAIERFYSSKQRAGDVKTAGASVVFYEKWKTSGDPAILQAIADYNEDDVRSTYELRQWLISIRPDGASWHGQSAAGAAESVPATTPSDAALAAAEAMEQFRIQLLDGLPADRLGWSSEDQLKELLFYLLGFHRRVEKPVWWALFARKEASEDDLLEDLEAIAGLIPTREPEEQGEHLRYWYRFPEQETKLKTGDNCTLTFNMEEVFELEVDEDRKEVTFCRKCEAAWQEPIPAHGVALGTGLPINVKGIVGAVRRFVTEYLAGQGKFAAGLALLRREFPRVVGVEAGQHLLAPGEDLLDGCIRVVSGLNDSCLFIQGPPGAGKTYTGSHVIVELLRAGKRVAVTSNSHKAINNLLQGVEKVAIQQGVEFQGAKKSTSIESQIQGRFIRDESNTQTLIRGVDKLQLVAGTAWVFSSPKLEAKFDYLFVDEAGQVALANLVAMSTCAKNIVLLGDQMQLGQPIQGVHPGESGLSTLEYLLQGESTIADSRGVFLKDTWRMHPDVCRFISDAVYSGRLEPEKDNARQQLLLPKYAHPALKPTGITFVEAKHEGCSQRSDEEADLILEIFKNLMSSRYVDRKGVEHPMTVENILVVAPYNLQVNRLKQVLPPGARVGTVDKFQGQEAEAVLVSMTTSSGEYLPRDIDFLYSKNRLNVAISRARCWAGVVASPALLEVNVSSPVQMALVNTLCWVEEYSKEEKQL</sequence>
<name>A0ABW2QJ70_9BURK</name>
<evidence type="ECO:0000256" key="2">
    <source>
        <dbReference type="ARBA" id="ARBA00022801"/>
    </source>
</evidence>
<dbReference type="CDD" id="cd17934">
    <property type="entry name" value="DEXXQc_Upf1-like"/>
    <property type="match status" value="1"/>
</dbReference>
<dbReference type="InterPro" id="IPR019993">
    <property type="entry name" value="RecB_nuclease_TM0106_put"/>
</dbReference>
<keyword evidence="1" id="KW-0547">Nucleotide-binding</keyword>
<keyword evidence="2" id="KW-0378">Hydrolase</keyword>
<dbReference type="InterPro" id="IPR047187">
    <property type="entry name" value="SF1_C_Upf1"/>
</dbReference>
<feature type="domain" description="YprB ribonuclease H-like" evidence="6">
    <location>
        <begin position="317"/>
        <end position="494"/>
    </location>
</feature>
<keyword evidence="4" id="KW-0067">ATP-binding</keyword>
<dbReference type="InterPro" id="IPR012337">
    <property type="entry name" value="RNaseH-like_sf"/>
</dbReference>
<evidence type="ECO:0000256" key="4">
    <source>
        <dbReference type="ARBA" id="ARBA00022840"/>
    </source>
</evidence>
<dbReference type="EMBL" id="JBHTCA010000006">
    <property type="protein sequence ID" value="MFC7409474.1"/>
    <property type="molecule type" value="Genomic_DNA"/>
</dbReference>
<organism evidence="7 8">
    <name type="scientific">Hydrogenophaga atypica</name>
    <dbReference type="NCBI Taxonomy" id="249409"/>
    <lineage>
        <taxon>Bacteria</taxon>
        <taxon>Pseudomonadati</taxon>
        <taxon>Pseudomonadota</taxon>
        <taxon>Betaproteobacteria</taxon>
        <taxon>Burkholderiales</taxon>
        <taxon>Comamonadaceae</taxon>
        <taxon>Hydrogenophaga</taxon>
    </lineage>
</organism>
<reference evidence="8" key="1">
    <citation type="journal article" date="2019" name="Int. J. Syst. Evol. Microbiol.">
        <title>The Global Catalogue of Microorganisms (GCM) 10K type strain sequencing project: providing services to taxonomists for standard genome sequencing and annotation.</title>
        <authorList>
            <consortium name="The Broad Institute Genomics Platform"/>
            <consortium name="The Broad Institute Genome Sequencing Center for Infectious Disease"/>
            <person name="Wu L."/>
            <person name="Ma J."/>
        </authorList>
    </citation>
    <scope>NUCLEOTIDE SEQUENCE [LARGE SCALE GENOMIC DNA]</scope>
    <source>
        <strain evidence="8">CGMCC 1.12371</strain>
    </source>
</reference>
<dbReference type="NCBIfam" id="TIGR03491">
    <property type="entry name" value="TM0106 family RecB-like putative nuclease"/>
    <property type="match status" value="1"/>
</dbReference>
<comment type="caution">
    <text evidence="7">The sequence shown here is derived from an EMBL/GenBank/DDBJ whole genome shotgun (WGS) entry which is preliminary data.</text>
</comment>
<dbReference type="Pfam" id="PF13087">
    <property type="entry name" value="AAA_12"/>
    <property type="match status" value="1"/>
</dbReference>
<dbReference type="SUPFAM" id="SSF52540">
    <property type="entry name" value="P-loop containing nucleoside triphosphate hydrolases"/>
    <property type="match status" value="1"/>
</dbReference>
<dbReference type="Pfam" id="PF13482">
    <property type="entry name" value="RNase_H_2"/>
    <property type="match status" value="1"/>
</dbReference>
<gene>
    <name evidence="7" type="ORF">ACFQPB_11440</name>
</gene>